<dbReference type="Proteomes" id="UP000178585">
    <property type="component" value="Unassembled WGS sequence"/>
</dbReference>
<evidence type="ECO:0000256" key="3">
    <source>
        <dbReference type="ARBA" id="ARBA00023274"/>
    </source>
</evidence>
<dbReference type="InterPro" id="IPR012678">
    <property type="entry name" value="Ribosomal_uL23/eL15/eS24_sf"/>
</dbReference>
<keyword evidence="3" id="KW-0687">Ribonucleoprotein</keyword>
<organism evidence="5 6">
    <name type="scientific">Candidatus Adlerbacteria bacterium RIFCSPLOWO2_01_FULL_54_21b</name>
    <dbReference type="NCBI Taxonomy" id="1797245"/>
    <lineage>
        <taxon>Bacteria</taxon>
        <taxon>Candidatus Adleribacteriota</taxon>
    </lineage>
</organism>
<evidence type="ECO:0000313" key="5">
    <source>
        <dbReference type="EMBL" id="OGC86774.1"/>
    </source>
</evidence>
<dbReference type="EMBL" id="MEWZ01000014">
    <property type="protein sequence ID" value="OGC86774.1"/>
    <property type="molecule type" value="Genomic_DNA"/>
</dbReference>
<dbReference type="InterPro" id="IPR012677">
    <property type="entry name" value="Nucleotide-bd_a/b_plait_sf"/>
</dbReference>
<evidence type="ECO:0000256" key="1">
    <source>
        <dbReference type="ARBA" id="ARBA00006700"/>
    </source>
</evidence>
<name>A0A1F4XYP7_9BACT</name>
<dbReference type="GO" id="GO:1990904">
    <property type="term" value="C:ribonucleoprotein complex"/>
    <property type="evidence" value="ECO:0007669"/>
    <property type="project" value="UniProtKB-KW"/>
</dbReference>
<evidence type="ECO:0000256" key="4">
    <source>
        <dbReference type="ARBA" id="ARBA00035481"/>
    </source>
</evidence>
<comment type="similarity">
    <text evidence="1">Belongs to the universal ribosomal protein uL23 family.</text>
</comment>
<dbReference type="Pfam" id="PF00276">
    <property type="entry name" value="Ribosomal_L23"/>
    <property type="match status" value="1"/>
</dbReference>
<dbReference type="GO" id="GO:0003735">
    <property type="term" value="F:structural constituent of ribosome"/>
    <property type="evidence" value="ECO:0007669"/>
    <property type="project" value="InterPro"/>
</dbReference>
<accession>A0A1F4XYP7</accession>
<keyword evidence="2 5" id="KW-0689">Ribosomal protein</keyword>
<reference evidence="5 6" key="1">
    <citation type="journal article" date="2016" name="Nat. Commun.">
        <title>Thousands of microbial genomes shed light on interconnected biogeochemical processes in an aquifer system.</title>
        <authorList>
            <person name="Anantharaman K."/>
            <person name="Brown C.T."/>
            <person name="Hug L.A."/>
            <person name="Sharon I."/>
            <person name="Castelle C.J."/>
            <person name="Probst A.J."/>
            <person name="Thomas B.C."/>
            <person name="Singh A."/>
            <person name="Wilkins M.J."/>
            <person name="Karaoz U."/>
            <person name="Brodie E.L."/>
            <person name="Williams K.H."/>
            <person name="Hubbard S.S."/>
            <person name="Banfield J.F."/>
        </authorList>
    </citation>
    <scope>NUCLEOTIDE SEQUENCE [LARGE SCALE GENOMIC DNA]</scope>
</reference>
<dbReference type="GO" id="GO:0005840">
    <property type="term" value="C:ribosome"/>
    <property type="evidence" value="ECO:0007669"/>
    <property type="project" value="UniProtKB-KW"/>
</dbReference>
<dbReference type="SUPFAM" id="SSF54189">
    <property type="entry name" value="Ribosomal proteins S24e, L23 and L15e"/>
    <property type="match status" value="1"/>
</dbReference>
<evidence type="ECO:0000256" key="2">
    <source>
        <dbReference type="ARBA" id="ARBA00022980"/>
    </source>
</evidence>
<protein>
    <recommendedName>
        <fullName evidence="4">50S ribosomal protein L23</fullName>
    </recommendedName>
</protein>
<gene>
    <name evidence="5" type="ORF">A2949_00885</name>
</gene>
<dbReference type="STRING" id="1797245.A2949_00885"/>
<proteinExistence type="inferred from homology"/>
<sequence length="95" mass="10519">MKKHAGHILIAPRITEKGAYMAEAGVYCFNVAQDSSKRDVATAILDVYKVSPRKVTLVAIPRKRVMTRGTNRRGTTRGGKKAYVFLKKGDKIELA</sequence>
<dbReference type="AlphaFoldDB" id="A0A1F4XYP7"/>
<dbReference type="GO" id="GO:0006412">
    <property type="term" value="P:translation"/>
    <property type="evidence" value="ECO:0007669"/>
    <property type="project" value="InterPro"/>
</dbReference>
<dbReference type="Gene3D" id="3.30.70.330">
    <property type="match status" value="1"/>
</dbReference>
<comment type="caution">
    <text evidence="5">The sequence shown here is derived from an EMBL/GenBank/DDBJ whole genome shotgun (WGS) entry which is preliminary data.</text>
</comment>
<dbReference type="InterPro" id="IPR013025">
    <property type="entry name" value="Ribosomal_uL23-like"/>
</dbReference>
<evidence type="ECO:0000313" key="6">
    <source>
        <dbReference type="Proteomes" id="UP000178585"/>
    </source>
</evidence>